<dbReference type="EMBL" id="DF974544">
    <property type="protein sequence ID" value="GAU49299.1"/>
    <property type="molecule type" value="Genomic_DNA"/>
</dbReference>
<proteinExistence type="predicted"/>
<protein>
    <submittedName>
        <fullName evidence="3">Uncharacterized protein</fullName>
    </submittedName>
</protein>
<dbReference type="PANTHER" id="PTHR36071">
    <property type="entry name" value="DNA DOUBLE-STRAND BREAK REPAIR PROTEIN"/>
    <property type="match status" value="1"/>
</dbReference>
<feature type="chain" id="PRO_5016406460" evidence="2">
    <location>
        <begin position="23"/>
        <end position="702"/>
    </location>
</feature>
<name>A0A2Z6PQF9_TRISU</name>
<feature type="compositionally biased region" description="Polar residues" evidence="1">
    <location>
        <begin position="470"/>
        <end position="486"/>
    </location>
</feature>
<feature type="region of interest" description="Disordered" evidence="1">
    <location>
        <begin position="506"/>
        <end position="530"/>
    </location>
</feature>
<reference evidence="4" key="1">
    <citation type="journal article" date="2017" name="Front. Plant Sci.">
        <title>Climate Clever Clovers: New Paradigm to Reduce the Environmental Footprint of Ruminants by Breeding Low Methanogenic Forages Utilizing Haplotype Variation.</title>
        <authorList>
            <person name="Kaur P."/>
            <person name="Appels R."/>
            <person name="Bayer P.E."/>
            <person name="Keeble-Gagnere G."/>
            <person name="Wang J."/>
            <person name="Hirakawa H."/>
            <person name="Shirasawa K."/>
            <person name="Vercoe P."/>
            <person name="Stefanova K."/>
            <person name="Durmic Z."/>
            <person name="Nichols P."/>
            <person name="Revell C."/>
            <person name="Isobe S.N."/>
            <person name="Edwards D."/>
            <person name="Erskine W."/>
        </authorList>
    </citation>
    <scope>NUCLEOTIDE SEQUENCE [LARGE SCALE GENOMIC DNA]</scope>
    <source>
        <strain evidence="4">cv. Daliak</strain>
    </source>
</reference>
<evidence type="ECO:0000313" key="3">
    <source>
        <dbReference type="EMBL" id="GAU49299.1"/>
    </source>
</evidence>
<organism evidence="3 4">
    <name type="scientific">Trifolium subterraneum</name>
    <name type="common">Subterranean clover</name>
    <dbReference type="NCBI Taxonomy" id="3900"/>
    <lineage>
        <taxon>Eukaryota</taxon>
        <taxon>Viridiplantae</taxon>
        <taxon>Streptophyta</taxon>
        <taxon>Embryophyta</taxon>
        <taxon>Tracheophyta</taxon>
        <taxon>Spermatophyta</taxon>
        <taxon>Magnoliopsida</taxon>
        <taxon>eudicotyledons</taxon>
        <taxon>Gunneridae</taxon>
        <taxon>Pentapetalae</taxon>
        <taxon>rosids</taxon>
        <taxon>fabids</taxon>
        <taxon>Fabales</taxon>
        <taxon>Fabaceae</taxon>
        <taxon>Papilionoideae</taxon>
        <taxon>50 kb inversion clade</taxon>
        <taxon>NPAAA clade</taxon>
        <taxon>Hologalegina</taxon>
        <taxon>IRL clade</taxon>
        <taxon>Trifolieae</taxon>
        <taxon>Trifolium</taxon>
    </lineage>
</organism>
<feature type="signal peptide" evidence="2">
    <location>
        <begin position="1"/>
        <end position="22"/>
    </location>
</feature>
<evidence type="ECO:0000313" key="4">
    <source>
        <dbReference type="Proteomes" id="UP000242715"/>
    </source>
</evidence>
<dbReference type="OrthoDB" id="767974at2759"/>
<evidence type="ECO:0000256" key="2">
    <source>
        <dbReference type="SAM" id="SignalP"/>
    </source>
</evidence>
<gene>
    <name evidence="3" type="ORF">TSUD_407210</name>
</gene>
<feature type="compositionally biased region" description="Basic and acidic residues" evidence="1">
    <location>
        <begin position="520"/>
        <end position="529"/>
    </location>
</feature>
<dbReference type="Proteomes" id="UP000242715">
    <property type="component" value="Unassembled WGS sequence"/>
</dbReference>
<feature type="compositionally biased region" description="Acidic residues" evidence="1">
    <location>
        <begin position="447"/>
        <end position="466"/>
    </location>
</feature>
<evidence type="ECO:0000256" key="1">
    <source>
        <dbReference type="SAM" id="MobiDB-lite"/>
    </source>
</evidence>
<feature type="region of interest" description="Disordered" evidence="1">
    <location>
        <begin position="445"/>
        <end position="491"/>
    </location>
</feature>
<dbReference type="AlphaFoldDB" id="A0A2Z6PQF9"/>
<dbReference type="PANTHER" id="PTHR36071:SF1">
    <property type="entry name" value="DNA DOUBLE-STRAND BREAK REPAIR PROTEIN"/>
    <property type="match status" value="1"/>
</dbReference>
<keyword evidence="2" id="KW-0732">Signal</keyword>
<accession>A0A2Z6PQF9</accession>
<sequence length="702" mass="79993">MIMTIIMLLMMIVAEFDSGTSGFPPLLTYAQKSNGDGIKTRRLRGRWFLGLPVKKVERKKLKEIRKTKRYLPESLLRKDDLFYEEARTHVEHAFGAPYVKGENCTPQDEMDLIQIPNLKGLILLCLDNLTTKGLYLLAMIVSGDAVKYERTRGNLKKIIKGSLSSVLTSERHDDQQQLETHKQLFQLLNNPQHFQHRCELLPGSGSQFYRVAVVKVLCALEKLPSQTLIAMRRKLKGIKAPMPQLKPLKHGFQRSHLIQLVDKLCRKMLSQLDEGNENEQQSPLAKAISVADLSQKLIIGFGSKFLEVFYQFSPEVKSLQSDIINAIWSVRKKEVVPLPVLRDLQLLIEPKTTIANKSLRTAFVNLLTEFLFECSDMDNTPKSLLQVLDVIDKCSNKIIHDVTFQKKHIEEEVDHILSVSAQTNQIVQELLPDCQFDQDFTDAYMEQSEESDDSESDSDKDEDDSQISENRQFQNGAVNTTDSNYEGESVGDFMPFEFHPSTSMTEENILNSPVTPGERLNGDSEKLEPKNCNNQWQEETIEQLSTPMAGKNYNSEVVSPDKETGENIVHRHEFYESYTKVDPKDESNFCEETKPIPTKHSAHKNQYLATQDACDKTAMLAYNLIGHMLEEFAVTEGLNLDLIKRSYLNRDKQIEEAKETKEQSSSRKRKRVPCPAIVGAIEELIPSFPESSMERLKILMGL</sequence>
<keyword evidence="4" id="KW-1185">Reference proteome</keyword>